<reference evidence="2" key="1">
    <citation type="submission" date="2016-10" db="EMBL/GenBank/DDBJ databases">
        <authorList>
            <person name="Varghese N."/>
            <person name="Submissions S."/>
        </authorList>
    </citation>
    <scope>NUCLEOTIDE SEQUENCE [LARGE SCALE GENOMIC DNA]</scope>
    <source>
        <strain evidence="2">DSM 22017</strain>
    </source>
</reference>
<dbReference type="STRING" id="402596.SAMN04489844_3078"/>
<keyword evidence="2" id="KW-1185">Reference proteome</keyword>
<organism evidence="1 2">
    <name type="scientific">Nocardioides exalbidus</name>
    <dbReference type="NCBI Taxonomy" id="402596"/>
    <lineage>
        <taxon>Bacteria</taxon>
        <taxon>Bacillati</taxon>
        <taxon>Actinomycetota</taxon>
        <taxon>Actinomycetes</taxon>
        <taxon>Propionibacteriales</taxon>
        <taxon>Nocardioidaceae</taxon>
        <taxon>Nocardioides</taxon>
    </lineage>
</organism>
<protein>
    <submittedName>
        <fullName evidence="1">Uncharacterized protein</fullName>
    </submittedName>
</protein>
<name>A0A1H4VQ79_9ACTN</name>
<sequence length="117" mass="11607">MVWARVAVTIGLLVLLAAFAVGTEHRPAASVAGQVLDCGPSIPASWLLPGTPDRGETGPGATVDERRAADACGPVVAESRTWVATLMGLGCLVALVGGSAMAGTSQAGPGRVAATRS</sequence>
<proteinExistence type="predicted"/>
<dbReference type="AlphaFoldDB" id="A0A1H4VQ79"/>
<dbReference type="Proteomes" id="UP000198742">
    <property type="component" value="Unassembled WGS sequence"/>
</dbReference>
<evidence type="ECO:0000313" key="2">
    <source>
        <dbReference type="Proteomes" id="UP000198742"/>
    </source>
</evidence>
<dbReference type="EMBL" id="FNRT01000002">
    <property type="protein sequence ID" value="SEC83262.1"/>
    <property type="molecule type" value="Genomic_DNA"/>
</dbReference>
<gene>
    <name evidence="1" type="ORF">SAMN04489844_3078</name>
</gene>
<evidence type="ECO:0000313" key="1">
    <source>
        <dbReference type="EMBL" id="SEC83262.1"/>
    </source>
</evidence>
<accession>A0A1H4VQ79</accession>